<sequence length="43" mass="4763">MIWNNAVSAIQQELGSPVLWHWLVSGMIIICIGMTGYGLDKSE</sequence>
<dbReference type="EMBL" id="JFGV01000088">
    <property type="protein sequence ID" value="EYU13394.1"/>
    <property type="molecule type" value="Genomic_DNA"/>
</dbReference>
<gene>
    <name evidence="2" type="ORF">BA1DRAFT_04116</name>
</gene>
<protein>
    <submittedName>
        <fullName evidence="2">Uncharacterized protein</fullName>
    </submittedName>
</protein>
<comment type="caution">
    <text evidence="2">The sequence shown here is derived from an EMBL/GenBank/DDBJ whole genome shotgun (WGS) entry which is preliminary data.</text>
</comment>
<keyword evidence="1" id="KW-0472">Membrane</keyword>
<dbReference type="AlphaFoldDB" id="A0A022PCZ4"/>
<evidence type="ECO:0000313" key="2">
    <source>
        <dbReference type="EMBL" id="EYU13394.1"/>
    </source>
</evidence>
<organism evidence="2 3">
    <name type="scientific">Photorhabdus aegyptia</name>
    <dbReference type="NCBI Taxonomy" id="2805098"/>
    <lineage>
        <taxon>Bacteria</taxon>
        <taxon>Pseudomonadati</taxon>
        <taxon>Pseudomonadota</taxon>
        <taxon>Gammaproteobacteria</taxon>
        <taxon>Enterobacterales</taxon>
        <taxon>Morganellaceae</taxon>
        <taxon>Photorhabdus</taxon>
    </lineage>
</organism>
<evidence type="ECO:0000256" key="1">
    <source>
        <dbReference type="SAM" id="Phobius"/>
    </source>
</evidence>
<name>A0A022PCZ4_9GAMM</name>
<accession>A0A022PCZ4</accession>
<evidence type="ECO:0000313" key="3">
    <source>
        <dbReference type="Proteomes" id="UP000023464"/>
    </source>
</evidence>
<dbReference type="Proteomes" id="UP000023464">
    <property type="component" value="Unassembled WGS sequence"/>
</dbReference>
<keyword evidence="3" id="KW-1185">Reference proteome</keyword>
<keyword evidence="1" id="KW-1133">Transmembrane helix</keyword>
<keyword evidence="1" id="KW-0812">Transmembrane</keyword>
<feature type="transmembrane region" description="Helical" evidence="1">
    <location>
        <begin position="20"/>
        <end position="39"/>
    </location>
</feature>
<dbReference type="PATRIC" id="fig|1393736.3.peg.4190"/>
<dbReference type="RefSeq" id="WP_268747247.1">
    <property type="nucleotide sequence ID" value="NZ_CAWLTM010000027.1"/>
</dbReference>
<proteinExistence type="predicted"/>
<reference evidence="2 3" key="1">
    <citation type="submission" date="2014-03" db="EMBL/GenBank/DDBJ databases">
        <title>Draft Genome of Photorhabdus luminescens BA1, an Egyptian Isolate.</title>
        <authorList>
            <person name="Ghazal S."/>
            <person name="Hurst S.G.IV."/>
            <person name="Morris K."/>
            <person name="Thomas K."/>
            <person name="Tisa L.S."/>
        </authorList>
    </citation>
    <scope>NUCLEOTIDE SEQUENCE [LARGE SCALE GENOMIC DNA]</scope>
    <source>
        <strain evidence="2 3">BA1</strain>
    </source>
</reference>